<dbReference type="InterPro" id="IPR032716">
    <property type="entry name" value="ACC_epsilon"/>
</dbReference>
<feature type="compositionally biased region" description="Basic and acidic residues" evidence="1">
    <location>
        <begin position="18"/>
        <end position="27"/>
    </location>
</feature>
<accession>A0A223RX04</accession>
<dbReference type="EMBL" id="CP022752">
    <property type="protein sequence ID" value="ASU80404.1"/>
    <property type="molecule type" value="Genomic_DNA"/>
</dbReference>
<dbReference type="KEGG" id="aey:CDG81_21430"/>
<feature type="region of interest" description="Disordered" evidence="1">
    <location>
        <begin position="52"/>
        <end position="92"/>
    </location>
</feature>
<evidence type="ECO:0000256" key="1">
    <source>
        <dbReference type="SAM" id="MobiDB-lite"/>
    </source>
</evidence>
<evidence type="ECO:0000313" key="2">
    <source>
        <dbReference type="EMBL" id="ASU80404.1"/>
    </source>
</evidence>
<protein>
    <submittedName>
        <fullName evidence="2">Acyl-CoA carboxylase subunit epsilon</fullName>
    </submittedName>
</protein>
<gene>
    <name evidence="2" type="ORF">CDG81_21430</name>
</gene>
<name>A0A223RX04_9ACTN</name>
<feature type="region of interest" description="Disordered" evidence="1">
    <location>
        <begin position="1"/>
        <end position="27"/>
    </location>
</feature>
<evidence type="ECO:0000313" key="3">
    <source>
        <dbReference type="Proteomes" id="UP000215043"/>
    </source>
</evidence>
<dbReference type="GO" id="GO:0004658">
    <property type="term" value="F:propionyl-CoA carboxylase activity"/>
    <property type="evidence" value="ECO:0007669"/>
    <property type="project" value="InterPro"/>
</dbReference>
<feature type="compositionally biased region" description="Basic and acidic residues" evidence="1">
    <location>
        <begin position="54"/>
        <end position="66"/>
    </location>
</feature>
<dbReference type="AlphaFoldDB" id="A0A223RX04"/>
<organism evidence="2 3">
    <name type="scientific">Actinopolyspora erythraea</name>
    <dbReference type="NCBI Taxonomy" id="414996"/>
    <lineage>
        <taxon>Bacteria</taxon>
        <taxon>Bacillati</taxon>
        <taxon>Actinomycetota</taxon>
        <taxon>Actinomycetes</taxon>
        <taxon>Actinopolysporales</taxon>
        <taxon>Actinopolysporaceae</taxon>
        <taxon>Actinopolyspora</taxon>
    </lineage>
</organism>
<proteinExistence type="predicted"/>
<sequence length="92" mass="10406">MSGLDAHHAGRRLNAIREASERRNHMSELRVIRGDPDEYELAALTAVLSSLAAERPDSPGERDRRPARAGWHRGLSTDLVPSRSWRRDRPGR</sequence>
<dbReference type="Pfam" id="PF13822">
    <property type="entry name" value="ACC_epsilon"/>
    <property type="match status" value="1"/>
</dbReference>
<reference evidence="2 3" key="1">
    <citation type="submission" date="2017-08" db="EMBL/GenBank/DDBJ databases">
        <title>The complete genome sequence of moderately halophilic actinomycete Actinopolyspora erythraea YIM 90600, the producer of novel erythromycin, novel actinopolysporins A-C and tubercidin.</title>
        <authorList>
            <person name="Yin M."/>
            <person name="Tang S."/>
        </authorList>
    </citation>
    <scope>NUCLEOTIDE SEQUENCE [LARGE SCALE GENOMIC DNA]</scope>
    <source>
        <strain evidence="2 3">YIM 90600</strain>
    </source>
</reference>
<dbReference type="Proteomes" id="UP000215043">
    <property type="component" value="Chromosome"/>
</dbReference>
<dbReference type="GO" id="GO:0003989">
    <property type="term" value="F:acetyl-CoA carboxylase activity"/>
    <property type="evidence" value="ECO:0007669"/>
    <property type="project" value="InterPro"/>
</dbReference>